<dbReference type="InterPro" id="IPR017969">
    <property type="entry name" value="Heavy-metal-associated_CS"/>
</dbReference>
<dbReference type="AlphaFoldDB" id="A0A2I1NCB1"/>
<dbReference type="InterPro" id="IPR006121">
    <property type="entry name" value="HMA_dom"/>
</dbReference>
<evidence type="ECO:0000256" key="1">
    <source>
        <dbReference type="ARBA" id="ARBA00022723"/>
    </source>
</evidence>
<dbReference type="Pfam" id="PF00403">
    <property type="entry name" value="HMA"/>
    <property type="match status" value="1"/>
</dbReference>
<evidence type="ECO:0000313" key="3">
    <source>
        <dbReference type="EMBL" id="PKZ30024.1"/>
    </source>
</evidence>
<reference evidence="3 4" key="1">
    <citation type="submission" date="2017-12" db="EMBL/GenBank/DDBJ databases">
        <title>Phylogenetic diversity of female urinary microbiome.</title>
        <authorList>
            <person name="Thomas-White K."/>
            <person name="Wolfe A.J."/>
        </authorList>
    </citation>
    <scope>NUCLEOTIDE SEQUENCE [LARGE SCALE GENOMIC DNA]</scope>
    <source>
        <strain evidence="3 4">UMB0112</strain>
    </source>
</reference>
<proteinExistence type="predicted"/>
<dbReference type="Proteomes" id="UP000234639">
    <property type="component" value="Unassembled WGS sequence"/>
</dbReference>
<dbReference type="PROSITE" id="PS50846">
    <property type="entry name" value="HMA_2"/>
    <property type="match status" value="1"/>
</dbReference>
<dbReference type="EMBL" id="PKHU01000001">
    <property type="protein sequence ID" value="PKZ30024.1"/>
    <property type="molecule type" value="Genomic_DNA"/>
</dbReference>
<name>A0A2I1NCB1_9BACT</name>
<dbReference type="Gene3D" id="3.30.70.100">
    <property type="match status" value="1"/>
</dbReference>
<evidence type="ECO:0000313" key="4">
    <source>
        <dbReference type="Proteomes" id="UP000234639"/>
    </source>
</evidence>
<keyword evidence="1" id="KW-0479">Metal-binding</keyword>
<feature type="domain" description="HMA" evidence="2">
    <location>
        <begin position="1"/>
        <end position="68"/>
    </location>
</feature>
<dbReference type="RefSeq" id="WP_101636507.1">
    <property type="nucleotide sequence ID" value="NZ_CAKZWX010000026.1"/>
</dbReference>
<comment type="caution">
    <text evidence="3">The sequence shown here is derived from an EMBL/GenBank/DDBJ whole genome shotgun (WGS) entry which is preliminary data.</text>
</comment>
<dbReference type="InterPro" id="IPR036163">
    <property type="entry name" value="HMA_dom_sf"/>
</dbReference>
<dbReference type="CDD" id="cd00371">
    <property type="entry name" value="HMA"/>
    <property type="match status" value="1"/>
</dbReference>
<sequence>MKKFNLKNLDCANCAAKIEENVAKIDGVNSVSVNFFTTTMKIDFDENKSEEIIENIRKIIKKLEPDTVLEV</sequence>
<organism evidence="3 4">
    <name type="scientific">Campylobacter ureolyticus</name>
    <dbReference type="NCBI Taxonomy" id="827"/>
    <lineage>
        <taxon>Bacteria</taxon>
        <taxon>Pseudomonadati</taxon>
        <taxon>Campylobacterota</taxon>
        <taxon>Epsilonproteobacteria</taxon>
        <taxon>Campylobacterales</taxon>
        <taxon>Campylobacteraceae</taxon>
        <taxon>Campylobacter</taxon>
    </lineage>
</organism>
<dbReference type="PROSITE" id="PS01047">
    <property type="entry name" value="HMA_1"/>
    <property type="match status" value="1"/>
</dbReference>
<dbReference type="SUPFAM" id="SSF55008">
    <property type="entry name" value="HMA, heavy metal-associated domain"/>
    <property type="match status" value="1"/>
</dbReference>
<evidence type="ECO:0000259" key="2">
    <source>
        <dbReference type="PROSITE" id="PS50846"/>
    </source>
</evidence>
<protein>
    <submittedName>
        <fullName evidence="3">Heavy metal transporter</fullName>
    </submittedName>
</protein>
<dbReference type="GO" id="GO:0046872">
    <property type="term" value="F:metal ion binding"/>
    <property type="evidence" value="ECO:0007669"/>
    <property type="project" value="UniProtKB-KW"/>
</dbReference>
<gene>
    <name evidence="3" type="ORF">CYJ41_00875</name>
</gene>
<accession>A0A2I1NCB1</accession>